<comment type="caution">
    <text evidence="1">The sequence shown here is derived from an EMBL/GenBank/DDBJ whole genome shotgun (WGS) entry which is preliminary data.</text>
</comment>
<dbReference type="PATRIC" id="fig|1194972.3.peg.394"/>
<organism evidence="1 2">
    <name type="scientific">Mycolicibacterium vaccae ATCC 25954</name>
    <dbReference type="NCBI Taxonomy" id="1194972"/>
    <lineage>
        <taxon>Bacteria</taxon>
        <taxon>Bacillati</taxon>
        <taxon>Actinomycetota</taxon>
        <taxon>Actinomycetes</taxon>
        <taxon>Mycobacteriales</taxon>
        <taxon>Mycobacteriaceae</taxon>
        <taxon>Mycolicibacterium</taxon>
    </lineage>
</organism>
<sequence length="70" mass="7667">MTGPDEGTFDVVVGGVHDRDEQTISRDTTLAEAEADFEEHARLVPTQHRYVQVRHSGEDGAIVKTYPATG</sequence>
<proteinExistence type="predicted"/>
<evidence type="ECO:0000313" key="2">
    <source>
        <dbReference type="Proteomes" id="UP000006072"/>
    </source>
</evidence>
<gene>
    <name evidence="1" type="ORF">MVAC_01934</name>
</gene>
<dbReference type="RefSeq" id="WP_003928852.1">
    <property type="nucleotide sequence ID" value="NZ_JH814684.1"/>
</dbReference>
<evidence type="ECO:0008006" key="3">
    <source>
        <dbReference type="Google" id="ProtNLM"/>
    </source>
</evidence>
<dbReference type="EMBL" id="ALQA01000003">
    <property type="protein sequence ID" value="EJZ12325.1"/>
    <property type="molecule type" value="Genomic_DNA"/>
</dbReference>
<dbReference type="Proteomes" id="UP000006072">
    <property type="component" value="Unassembled WGS sequence"/>
</dbReference>
<reference evidence="1 2" key="1">
    <citation type="journal article" date="2012" name="J. Bacteriol.">
        <title>Complete Genome Sequence of Mycobacterium vaccae Type Strain ATCC 25954.</title>
        <authorList>
            <person name="Ho Y.S."/>
            <person name="Adroub S.A."/>
            <person name="Abadi M."/>
            <person name="Al Alwan B."/>
            <person name="Alkhateeb R."/>
            <person name="Gao G."/>
            <person name="Ragab A."/>
            <person name="Ali S."/>
            <person name="van Soolingen D."/>
            <person name="Bitter W."/>
            <person name="Pain A."/>
            <person name="Abdallah A.M."/>
        </authorList>
    </citation>
    <scope>NUCLEOTIDE SEQUENCE [LARGE SCALE GENOMIC DNA]</scope>
    <source>
        <strain evidence="1 2">ATCC 25954</strain>
    </source>
</reference>
<dbReference type="AlphaFoldDB" id="K0V4D3"/>
<keyword evidence="2" id="KW-1185">Reference proteome</keyword>
<protein>
    <recommendedName>
        <fullName evidence="3">DUF1330 domain-containing protein</fullName>
    </recommendedName>
</protein>
<name>K0V4D3_MYCVA</name>
<dbReference type="HOGENOM" id="CLU_2753639_0_0_11"/>
<accession>K0V4D3</accession>
<evidence type="ECO:0000313" key="1">
    <source>
        <dbReference type="EMBL" id="EJZ12325.1"/>
    </source>
</evidence>